<evidence type="ECO:0000256" key="2">
    <source>
        <dbReference type="ARBA" id="ARBA00022722"/>
    </source>
</evidence>
<dbReference type="HAMAP" id="MF_00759">
    <property type="entry name" value="MutH"/>
    <property type="match status" value="1"/>
</dbReference>
<dbReference type="Proteomes" id="UP000320359">
    <property type="component" value="Unassembled WGS sequence"/>
</dbReference>
<dbReference type="SUPFAM" id="SSF52980">
    <property type="entry name" value="Restriction endonuclease-like"/>
    <property type="match status" value="1"/>
</dbReference>
<protein>
    <recommendedName>
        <fullName evidence="7">DNA mismatch repair protein MutH</fullName>
    </recommendedName>
    <alternativeName>
        <fullName evidence="7">Methyl-directed mismatch repair protein</fullName>
    </alternativeName>
</protein>
<dbReference type="GO" id="GO:0005737">
    <property type="term" value="C:cytoplasm"/>
    <property type="evidence" value="ECO:0007669"/>
    <property type="project" value="UniProtKB-SubCell"/>
</dbReference>
<evidence type="ECO:0000313" key="9">
    <source>
        <dbReference type="EMBL" id="TRW50558.1"/>
    </source>
</evidence>
<comment type="caution">
    <text evidence="9">The sequence shown here is derived from an EMBL/GenBank/DDBJ whole genome shotgun (WGS) entry which is preliminary data.</text>
</comment>
<feature type="domain" description="DNA mismatch repair MutH/Type II restriction enzyme Sau3AI" evidence="8">
    <location>
        <begin position="62"/>
        <end position="160"/>
    </location>
</feature>
<dbReference type="Gene3D" id="3.40.600.10">
    <property type="entry name" value="DNA mismatch repair MutH/Restriction endonuclease, type II"/>
    <property type="match status" value="1"/>
</dbReference>
<accession>A0A552X6A4</accession>
<dbReference type="InterPro" id="IPR011335">
    <property type="entry name" value="Restrct_endonuc-II-like"/>
</dbReference>
<dbReference type="RefSeq" id="WP_143235623.1">
    <property type="nucleotide sequence ID" value="NZ_VJWL01000001.1"/>
</dbReference>
<dbReference type="NCBIfam" id="NF003458">
    <property type="entry name" value="PRK05070.1"/>
    <property type="match status" value="1"/>
</dbReference>
<dbReference type="EMBL" id="VJWL01000001">
    <property type="protein sequence ID" value="TRW50558.1"/>
    <property type="molecule type" value="Genomic_DNA"/>
</dbReference>
<gene>
    <name evidence="7 9" type="primary">mutH</name>
    <name evidence="9" type="ORF">FM042_05790</name>
</gene>
<keyword evidence="2 7" id="KW-0540">Nuclease</keyword>
<dbReference type="GO" id="GO:0006298">
    <property type="term" value="P:mismatch repair"/>
    <property type="evidence" value="ECO:0007669"/>
    <property type="project" value="UniProtKB-UniRule"/>
</dbReference>
<dbReference type="OrthoDB" id="5634909at2"/>
<name>A0A552X6A4_9GAMM</name>
<keyword evidence="1 7" id="KW-0963">Cytoplasm</keyword>
<dbReference type="GO" id="GO:0004519">
    <property type="term" value="F:endonuclease activity"/>
    <property type="evidence" value="ECO:0007669"/>
    <property type="project" value="UniProtKB-UniRule"/>
</dbReference>
<evidence type="ECO:0000313" key="10">
    <source>
        <dbReference type="Proteomes" id="UP000320359"/>
    </source>
</evidence>
<dbReference type="GO" id="GO:0016787">
    <property type="term" value="F:hydrolase activity"/>
    <property type="evidence" value="ECO:0007669"/>
    <property type="project" value="UniProtKB-KW"/>
</dbReference>
<dbReference type="CDD" id="cd00583">
    <property type="entry name" value="MutH-like"/>
    <property type="match status" value="1"/>
</dbReference>
<reference evidence="9 10" key="1">
    <citation type="submission" date="2019-07" db="EMBL/GenBank/DDBJ databases">
        <authorList>
            <person name="Yang M."/>
            <person name="Zhao D."/>
            <person name="Xiang H."/>
        </authorList>
    </citation>
    <scope>NUCLEOTIDE SEQUENCE [LARGE SCALE GENOMIC DNA]</scope>
    <source>
        <strain evidence="9 10">IM1326</strain>
    </source>
</reference>
<sequence>MNRGIALKQPQQIPHSLDELMQRAHQLTGYTLGELATNLGWPVPKDLRSAKGWTGQLIEACLGASAGSKPEQDFPELGVELKTIPITPEGKPLETTYVCIAPLTGLNGVTWETSNVRNKLQRVLWITVDGRREQPLAERLVGVPILWTPTPEQEATLKADWEEITEAIVLGRVEQITGRHGIALQLRPKAANSRVETQGVGPDGQPIRTLPRGYYLKTSFTQALLHEAIGVRVE</sequence>
<dbReference type="InterPro" id="IPR011337">
    <property type="entry name" value="DNA_rep_MutH/RE_typeII_Sau3AI"/>
</dbReference>
<dbReference type="GO" id="GO:0006304">
    <property type="term" value="P:DNA modification"/>
    <property type="evidence" value="ECO:0007669"/>
    <property type="project" value="InterPro"/>
</dbReference>
<dbReference type="AlphaFoldDB" id="A0A552X6A4"/>
<evidence type="ECO:0000256" key="1">
    <source>
        <dbReference type="ARBA" id="ARBA00022490"/>
    </source>
</evidence>
<dbReference type="SMART" id="SM00927">
    <property type="entry name" value="MutH"/>
    <property type="match status" value="1"/>
</dbReference>
<evidence type="ECO:0000259" key="8">
    <source>
        <dbReference type="SMART" id="SM00927"/>
    </source>
</evidence>
<keyword evidence="6 7" id="KW-0234">DNA repair</keyword>
<comment type="function">
    <text evidence="7">Sequence-specific endonuclease that cleaves unmethylated GATC sequences. It is involved in DNA mismatch repair.</text>
</comment>
<keyword evidence="4 7" id="KW-0227">DNA damage</keyword>
<keyword evidence="5 7" id="KW-0378">Hydrolase</keyword>
<organism evidence="9 10">
    <name type="scientific">Aliidiomarina halalkaliphila</name>
    <dbReference type="NCBI Taxonomy" id="2593535"/>
    <lineage>
        <taxon>Bacteria</taxon>
        <taxon>Pseudomonadati</taxon>
        <taxon>Pseudomonadota</taxon>
        <taxon>Gammaproteobacteria</taxon>
        <taxon>Alteromonadales</taxon>
        <taxon>Idiomarinaceae</taxon>
        <taxon>Aliidiomarina</taxon>
    </lineage>
</organism>
<proteinExistence type="inferred from homology"/>
<evidence type="ECO:0000256" key="7">
    <source>
        <dbReference type="HAMAP-Rule" id="MF_00759"/>
    </source>
</evidence>
<keyword evidence="3 7" id="KW-0255">Endonuclease</keyword>
<keyword evidence="10" id="KW-1185">Reference proteome</keyword>
<comment type="similarity">
    <text evidence="7">Belongs to the MutH family.</text>
</comment>
<dbReference type="InterPro" id="IPR037057">
    <property type="entry name" value="DNA_rep_MutH/T2_RE_sf"/>
</dbReference>
<evidence type="ECO:0000256" key="4">
    <source>
        <dbReference type="ARBA" id="ARBA00022763"/>
    </source>
</evidence>
<evidence type="ECO:0000256" key="5">
    <source>
        <dbReference type="ARBA" id="ARBA00022801"/>
    </source>
</evidence>
<dbReference type="NCBIfam" id="TIGR02248">
    <property type="entry name" value="mutH_TIGR"/>
    <property type="match status" value="1"/>
</dbReference>
<dbReference type="GO" id="GO:0003677">
    <property type="term" value="F:DNA binding"/>
    <property type="evidence" value="ECO:0007669"/>
    <property type="project" value="InterPro"/>
</dbReference>
<comment type="subcellular location">
    <subcellularLocation>
        <location evidence="7">Cytoplasm</location>
    </subcellularLocation>
</comment>
<dbReference type="InterPro" id="IPR004230">
    <property type="entry name" value="DNA_mismatch_repair_MutH"/>
</dbReference>
<evidence type="ECO:0000256" key="3">
    <source>
        <dbReference type="ARBA" id="ARBA00022759"/>
    </source>
</evidence>
<dbReference type="Pfam" id="PF02976">
    <property type="entry name" value="MutH"/>
    <property type="match status" value="1"/>
</dbReference>
<evidence type="ECO:0000256" key="6">
    <source>
        <dbReference type="ARBA" id="ARBA00023204"/>
    </source>
</evidence>